<evidence type="ECO:0000313" key="3">
    <source>
        <dbReference type="Proteomes" id="UP000189670"/>
    </source>
</evidence>
<dbReference type="AlphaFoldDB" id="A0A1V1PA30"/>
<dbReference type="PANTHER" id="PTHR40396">
    <property type="entry name" value="ATPASE-LIKE PROTEIN"/>
    <property type="match status" value="1"/>
</dbReference>
<dbReference type="SUPFAM" id="SSF52540">
    <property type="entry name" value="P-loop containing nucleoside triphosphate hydrolases"/>
    <property type="match status" value="1"/>
</dbReference>
<reference evidence="3" key="1">
    <citation type="submission" date="2012-11" db="EMBL/GenBank/DDBJ databases">
        <authorList>
            <person name="Lucero-Rivera Y.E."/>
            <person name="Tovar-Ramirez D."/>
        </authorList>
    </citation>
    <scope>NUCLEOTIDE SEQUENCE [LARGE SCALE GENOMIC DNA]</scope>
    <source>
        <strain evidence="3">Araruama</strain>
    </source>
</reference>
<dbReference type="Proteomes" id="UP000189670">
    <property type="component" value="Unassembled WGS sequence"/>
</dbReference>
<protein>
    <submittedName>
        <fullName evidence="2">SMC domain-containing protein</fullName>
    </submittedName>
</protein>
<organism evidence="2 3">
    <name type="scientific">Candidatus Magnetoglobus multicellularis str. Araruama</name>
    <dbReference type="NCBI Taxonomy" id="890399"/>
    <lineage>
        <taxon>Bacteria</taxon>
        <taxon>Pseudomonadati</taxon>
        <taxon>Thermodesulfobacteriota</taxon>
        <taxon>Desulfobacteria</taxon>
        <taxon>Desulfobacterales</taxon>
        <taxon>Desulfobacteraceae</taxon>
        <taxon>Candidatus Magnetoglobus</taxon>
    </lineage>
</organism>
<dbReference type="EMBL" id="ATBP01000244">
    <property type="protein sequence ID" value="ETR71634.1"/>
    <property type="molecule type" value="Genomic_DNA"/>
</dbReference>
<dbReference type="InterPro" id="IPR014555">
    <property type="entry name" value="RecF-like"/>
</dbReference>
<dbReference type="Gene3D" id="3.40.50.300">
    <property type="entry name" value="P-loop containing nucleotide triphosphate hydrolases"/>
    <property type="match status" value="1"/>
</dbReference>
<feature type="domain" description="ATPase AAA-type core" evidence="1">
    <location>
        <begin position="53"/>
        <end position="371"/>
    </location>
</feature>
<name>A0A1V1PA30_9BACT</name>
<accession>A0A1V1PA30</accession>
<sequence length="421" mass="48469">MKKQVQTGRLIYLTVTDQYLDRLRIERMIKIEQIKINNFKVFKDTSVKNLSRLNVFVGPNGSGKTSLFNLFGFLKDALHTNVTVAVNKNGGFDEIVSRNAPQDALIRIKIKYRELELKQSPLLTYELAIKKNDPLITLETEKLNFRSEKNSQSINLMKFHNGKGEVINNEDELIEDIKAVTKLEEQILVAPDILAIKGLGQFHKYKSIHSLQQYIDSWIIYNFQYKNLCHGEPGIEEYLSSSGTNLAQVTRFIYDNHPKIFQTILEKMNERIPGIEKVEAIRNESGQVLLKFKDKPFINPFFSRYVSDGTIKMFAYLILLNAPVPHPLICIEEPENFLFPELLKGLADELRDYATRGGQVFVSTHSPEFVNALDIRELFVLKKTDGETQIFPAISDSQLNELFENGNELGWLWQHGFMENF</sequence>
<dbReference type="GO" id="GO:0005524">
    <property type="term" value="F:ATP binding"/>
    <property type="evidence" value="ECO:0007669"/>
    <property type="project" value="InterPro"/>
</dbReference>
<evidence type="ECO:0000259" key="1">
    <source>
        <dbReference type="Pfam" id="PF13304"/>
    </source>
</evidence>
<proteinExistence type="predicted"/>
<dbReference type="GO" id="GO:0016887">
    <property type="term" value="F:ATP hydrolysis activity"/>
    <property type="evidence" value="ECO:0007669"/>
    <property type="project" value="InterPro"/>
</dbReference>
<gene>
    <name evidence="2" type="ORF">OMM_02342</name>
</gene>
<dbReference type="Pfam" id="PF13304">
    <property type="entry name" value="AAA_21"/>
    <property type="match status" value="1"/>
</dbReference>
<evidence type="ECO:0000313" key="2">
    <source>
        <dbReference type="EMBL" id="ETR71634.1"/>
    </source>
</evidence>
<comment type="caution">
    <text evidence="2">The sequence shown here is derived from an EMBL/GenBank/DDBJ whole genome shotgun (WGS) entry which is preliminary data.</text>
</comment>
<dbReference type="InterPro" id="IPR003959">
    <property type="entry name" value="ATPase_AAA_core"/>
</dbReference>
<dbReference type="PIRSF" id="PIRSF029347">
    <property type="entry name" value="RecF"/>
    <property type="match status" value="1"/>
</dbReference>
<dbReference type="PANTHER" id="PTHR40396:SF1">
    <property type="entry name" value="ATPASE AAA-TYPE CORE DOMAIN-CONTAINING PROTEIN"/>
    <property type="match status" value="1"/>
</dbReference>
<dbReference type="InterPro" id="IPR027417">
    <property type="entry name" value="P-loop_NTPase"/>
</dbReference>